<keyword evidence="1" id="KW-0472">Membrane</keyword>
<feature type="transmembrane region" description="Helical" evidence="1">
    <location>
        <begin position="72"/>
        <end position="99"/>
    </location>
</feature>
<name>A0A3E2MXP8_MYCMR</name>
<keyword evidence="1" id="KW-0812">Transmembrane</keyword>
<evidence type="ECO:0000256" key="1">
    <source>
        <dbReference type="SAM" id="Phobius"/>
    </source>
</evidence>
<reference evidence="2 3" key="1">
    <citation type="journal article" date="2018" name="Sci. Rep.">
        <title>Extensive genomic diversity among Mycobacterium marinum strains revealed by whole genome sequencing.</title>
        <authorList>
            <person name="Das S."/>
            <person name="Pettersson B.M."/>
            <person name="Behra P.R."/>
            <person name="Mallick A."/>
            <person name="Cheramie M."/>
            <person name="Ramesh M."/>
            <person name="Shirreff L."/>
            <person name="DuCote T."/>
            <person name="Dasgupta S."/>
            <person name="Ennis D.G."/>
            <person name="Kirsebom L.A."/>
        </authorList>
    </citation>
    <scope>NUCLEOTIDE SEQUENCE [LARGE SCALE GENOMIC DNA]</scope>
    <source>
        <strain evidence="2 3">Davis1</strain>
    </source>
</reference>
<dbReference type="EMBL" id="PEDF01000060">
    <property type="protein sequence ID" value="RFZ42933.1"/>
    <property type="molecule type" value="Genomic_DNA"/>
</dbReference>
<evidence type="ECO:0000313" key="2">
    <source>
        <dbReference type="EMBL" id="RFZ42933.1"/>
    </source>
</evidence>
<protein>
    <recommendedName>
        <fullName evidence="4">Transmembrane protein</fullName>
    </recommendedName>
</protein>
<organism evidence="2 3">
    <name type="scientific">Mycobacterium marinum</name>
    <dbReference type="NCBI Taxonomy" id="1781"/>
    <lineage>
        <taxon>Bacteria</taxon>
        <taxon>Bacillati</taxon>
        <taxon>Actinomycetota</taxon>
        <taxon>Actinomycetes</taxon>
        <taxon>Mycobacteriales</taxon>
        <taxon>Mycobacteriaceae</taxon>
        <taxon>Mycobacterium</taxon>
        <taxon>Mycobacterium ulcerans group</taxon>
    </lineage>
</organism>
<sequence length="254" mass="25489">MSGDGIGVSGRYLSGMDDHTNRQMSGAAAAIPVAAIVIVAALAATDILTDRAVALGYATRSSVGFVTTSPTLWGWMALVIGAAGVLGLGAVTAWGAALWSGFGTGWTERAVPAVPGWAVRSSAATVAADAALAAAWVVGVPAVVGIGAALIAGYGAGEYAPAAVSALTVRALIVQTLDPFLGWPGPGGGRLHRVQWRAGVPTRIELRTGPGWSPDALTAVIDAADRSPAAVLIGLTWGYDARRRLLVAVGGGKD</sequence>
<comment type="caution">
    <text evidence="2">The sequence shown here is derived from an EMBL/GenBank/DDBJ whole genome shotgun (WGS) entry which is preliminary data.</text>
</comment>
<feature type="transmembrane region" description="Helical" evidence="1">
    <location>
        <begin position="26"/>
        <end position="45"/>
    </location>
</feature>
<accession>A0A3E2MXP8</accession>
<gene>
    <name evidence="2" type="ORF">DAVIS_02025</name>
</gene>
<proteinExistence type="predicted"/>
<evidence type="ECO:0000313" key="3">
    <source>
        <dbReference type="Proteomes" id="UP000257451"/>
    </source>
</evidence>
<keyword evidence="1" id="KW-1133">Transmembrane helix</keyword>
<dbReference type="AlphaFoldDB" id="A0A3E2MXP8"/>
<dbReference type="Proteomes" id="UP000257451">
    <property type="component" value="Unassembled WGS sequence"/>
</dbReference>
<evidence type="ECO:0008006" key="4">
    <source>
        <dbReference type="Google" id="ProtNLM"/>
    </source>
</evidence>